<name>A0ABT3CUI0_9BACT</name>
<gene>
    <name evidence="1" type="ORF">N7U62_11265</name>
</gene>
<sequence>MHKRIIRTLIFIGILFVVSFYSKSQSRKVIFFHEIDDQARVYVDDELIYESDVVGYLGGVSIKVDITKHITTGDETVTIKLINIQCSDCSGGNPWSIIYELLDDEESIDYQVSDGIGGAGSKPVYSYSFRWDDL</sequence>
<accession>A0ABT3CUI0</accession>
<dbReference type="Gene3D" id="2.60.120.260">
    <property type="entry name" value="Galactose-binding domain-like"/>
    <property type="match status" value="1"/>
</dbReference>
<dbReference type="EMBL" id="JAOYOD010000001">
    <property type="protein sequence ID" value="MCV9387247.1"/>
    <property type="molecule type" value="Genomic_DNA"/>
</dbReference>
<comment type="caution">
    <text evidence="1">The sequence shown here is derived from an EMBL/GenBank/DDBJ whole genome shotgun (WGS) entry which is preliminary data.</text>
</comment>
<dbReference type="SUPFAM" id="SSF49785">
    <property type="entry name" value="Galactose-binding domain-like"/>
    <property type="match status" value="1"/>
</dbReference>
<dbReference type="Proteomes" id="UP001300692">
    <property type="component" value="Unassembled WGS sequence"/>
</dbReference>
<dbReference type="RefSeq" id="WP_264138072.1">
    <property type="nucleotide sequence ID" value="NZ_JAOYOD010000001.1"/>
</dbReference>
<evidence type="ECO:0000313" key="1">
    <source>
        <dbReference type="EMBL" id="MCV9387247.1"/>
    </source>
</evidence>
<keyword evidence="2" id="KW-1185">Reference proteome</keyword>
<reference evidence="1 2" key="1">
    <citation type="submission" date="2022-10" db="EMBL/GenBank/DDBJ databases">
        <title>Comparative genomics and taxonomic characterization of three novel marine species of genus Reichenbachiella exhibiting antioxidant and polysaccharide degradation activities.</title>
        <authorList>
            <person name="Muhammad N."/>
            <person name="Lee Y.-J."/>
            <person name="Ko J."/>
            <person name="Kim S.-G."/>
        </authorList>
    </citation>
    <scope>NUCLEOTIDE SEQUENCE [LARGE SCALE GENOMIC DNA]</scope>
    <source>
        <strain evidence="1 2">ABR2-5</strain>
    </source>
</reference>
<proteinExistence type="predicted"/>
<protein>
    <submittedName>
        <fullName evidence="1">Uncharacterized protein</fullName>
    </submittedName>
</protein>
<dbReference type="InterPro" id="IPR008979">
    <property type="entry name" value="Galactose-bd-like_sf"/>
</dbReference>
<organism evidence="1 2">
    <name type="scientific">Reichenbachiella ulvae</name>
    <dbReference type="NCBI Taxonomy" id="2980104"/>
    <lineage>
        <taxon>Bacteria</taxon>
        <taxon>Pseudomonadati</taxon>
        <taxon>Bacteroidota</taxon>
        <taxon>Cytophagia</taxon>
        <taxon>Cytophagales</taxon>
        <taxon>Reichenbachiellaceae</taxon>
        <taxon>Reichenbachiella</taxon>
    </lineage>
</organism>
<evidence type="ECO:0000313" key="2">
    <source>
        <dbReference type="Proteomes" id="UP001300692"/>
    </source>
</evidence>